<proteinExistence type="predicted"/>
<dbReference type="AlphaFoldDB" id="A0A2S2NG07"/>
<protein>
    <submittedName>
        <fullName evidence="1">Uncharacterized protein</fullName>
    </submittedName>
</protein>
<accession>A0A2S2NG07</accession>
<sequence length="110" mass="12859">MQDIIKKKKCIIELKSKIHTSEEQRNKLQEYVKMLKDMIHKSSHFSTLIPNLNNAIAEVEKSTLNIKKAIAVLETEKKMEIEPNKAYTKLGEYDVILYDIVIMKKKINIK</sequence>
<evidence type="ECO:0000313" key="1">
    <source>
        <dbReference type="EMBL" id="MBY15716.1"/>
    </source>
</evidence>
<dbReference type="EMBL" id="GGMR01003097">
    <property type="protein sequence ID" value="MBY15716.1"/>
    <property type="molecule type" value="Transcribed_RNA"/>
</dbReference>
<organism evidence="1">
    <name type="scientific">Schizaphis graminum</name>
    <name type="common">Green bug aphid</name>
    <dbReference type="NCBI Taxonomy" id="13262"/>
    <lineage>
        <taxon>Eukaryota</taxon>
        <taxon>Metazoa</taxon>
        <taxon>Ecdysozoa</taxon>
        <taxon>Arthropoda</taxon>
        <taxon>Hexapoda</taxon>
        <taxon>Insecta</taxon>
        <taxon>Pterygota</taxon>
        <taxon>Neoptera</taxon>
        <taxon>Paraneoptera</taxon>
        <taxon>Hemiptera</taxon>
        <taxon>Sternorrhyncha</taxon>
        <taxon>Aphidomorpha</taxon>
        <taxon>Aphidoidea</taxon>
        <taxon>Aphididae</taxon>
        <taxon>Aphidini</taxon>
        <taxon>Schizaphis</taxon>
    </lineage>
</organism>
<name>A0A2S2NG07_SCHGA</name>
<gene>
    <name evidence="1" type="ORF">g.163985</name>
</gene>
<reference evidence="1" key="1">
    <citation type="submission" date="2018-04" db="EMBL/GenBank/DDBJ databases">
        <title>Transcriptome of Schizaphis graminum biotype I.</title>
        <authorList>
            <person name="Scully E.D."/>
            <person name="Geib S.M."/>
            <person name="Palmer N.A."/>
            <person name="Koch K."/>
            <person name="Bradshaw J."/>
            <person name="Heng-Moss T."/>
            <person name="Sarath G."/>
        </authorList>
    </citation>
    <scope>NUCLEOTIDE SEQUENCE</scope>
</reference>